<reference evidence="1" key="1">
    <citation type="submission" date="2015-06" db="EMBL/GenBank/DDBJ databases">
        <authorList>
            <person name="Joergensen T."/>
        </authorList>
    </citation>
    <scope>NUCLEOTIDE SEQUENCE</scope>
    <source>
        <strain evidence="1">RGRH0152</strain>
    </source>
</reference>
<accession>A0A0H5PY21</accession>
<evidence type="ECO:0000313" key="1">
    <source>
        <dbReference type="EMBL" id="CRY94080.1"/>
    </source>
</evidence>
<dbReference type="SUPFAM" id="SSF52540">
    <property type="entry name" value="P-loop containing nucleoside triphosphate hydrolases"/>
    <property type="match status" value="1"/>
</dbReference>
<dbReference type="EMBL" id="LN852841">
    <property type="protein sequence ID" value="CRY94080.1"/>
    <property type="molecule type" value="Genomic_DNA"/>
</dbReference>
<protein>
    <submittedName>
        <fullName evidence="1">Uncharacterized protein</fullName>
    </submittedName>
</protein>
<proteinExistence type="predicted"/>
<reference evidence="1" key="2">
    <citation type="submission" date="2015-07" db="EMBL/GenBank/DDBJ databases">
        <title>Plasmids, circular viruses and viroids from rat gut.</title>
        <authorList>
            <person name="Jorgensen T.J."/>
            <person name="Hansen M.A."/>
            <person name="Xu Z."/>
            <person name="Tabak M.A."/>
            <person name="Sorensen S.J."/>
            <person name="Hansen L.H."/>
        </authorList>
    </citation>
    <scope>NUCLEOTIDE SEQUENCE</scope>
    <source>
        <strain evidence="1">RGRH0152</strain>
    </source>
</reference>
<sequence>MATKTIQQLISQMIKEKVIDERTPWHWSWGSREYCERLFRTIFMSIDGTIERYEHLPEYEAVIDWMTHTDGKGLLLIGDCGRGKSLILNYVLPVLFRMKGCGFRAVHAQDLYKEHPYQQCYSYYQRPATYLDLLEKAKFPAVDELGVEGQYNDYGEKTEGFNLILNAAERYLRPVFVSTNLTEEELLNRYGERTLDRLMHLCKTIRFKGESLRK</sequence>
<organism evidence="1">
    <name type="scientific">uncultured prokaryote</name>
    <dbReference type="NCBI Taxonomy" id="198431"/>
    <lineage>
        <taxon>unclassified sequences</taxon>
        <taxon>environmental samples</taxon>
    </lineage>
</organism>
<name>A0A0H5PY21_9ZZZZ</name>
<dbReference type="Gene3D" id="3.40.50.300">
    <property type="entry name" value="P-loop containing nucleotide triphosphate hydrolases"/>
    <property type="match status" value="1"/>
</dbReference>
<dbReference type="InterPro" id="IPR027417">
    <property type="entry name" value="P-loop_NTPase"/>
</dbReference>
<dbReference type="AlphaFoldDB" id="A0A0H5PY21"/>